<evidence type="ECO:0000256" key="11">
    <source>
        <dbReference type="HAMAP-Rule" id="MF_00493"/>
    </source>
</evidence>
<comment type="pathway">
    <text evidence="3 11">Carbohydrate degradation; pentose phosphate pathway; D-glyceraldehyde 3-phosphate and beta-D-fructose 6-phosphate from D-ribose 5-phosphate and D-xylulose 5-phosphate (non-oxidative stage): step 2/3.</text>
</comment>
<dbReference type="PANTHER" id="PTHR10683:SF31">
    <property type="entry name" value="TRANSALDOLASE"/>
    <property type="match status" value="1"/>
</dbReference>
<reference evidence="12 13" key="1">
    <citation type="submission" date="2020-07" db="EMBL/GenBank/DDBJ databases">
        <title>Transfer of Campylobacter canadensis to the novel genus Avispirillum gen. nov., that also includes two novel species recovered from migratory waterfowl: Avispirillum anseris sp. nov. and Avispirillum brantae sp. nov.</title>
        <authorList>
            <person name="Miller W.G."/>
            <person name="Chapman M.H."/>
            <person name="Yee E."/>
            <person name="Inglis G.D."/>
        </authorList>
    </citation>
    <scope>NUCLEOTIDE SEQUENCE [LARGE SCALE GENOMIC DNA]</scope>
    <source>
        <strain evidence="12 13">L283</strain>
    </source>
</reference>
<dbReference type="EC" id="2.2.1.2" evidence="5 11"/>
<feature type="active site" description="Schiff-base intermediate with substrate" evidence="11">
    <location>
        <position position="128"/>
    </location>
</feature>
<gene>
    <name evidence="11" type="primary">tal</name>
    <name evidence="12" type="ORF">AVCANL283_03665</name>
</gene>
<evidence type="ECO:0000256" key="5">
    <source>
        <dbReference type="ARBA" id="ARBA00013151"/>
    </source>
</evidence>
<dbReference type="RefSeq" id="WP_172229904.1">
    <property type="nucleotide sequence ID" value="NZ_CP035946.1"/>
</dbReference>
<dbReference type="InterPro" id="IPR013785">
    <property type="entry name" value="Aldolase_TIM"/>
</dbReference>
<evidence type="ECO:0000256" key="6">
    <source>
        <dbReference type="ARBA" id="ARBA00022490"/>
    </source>
</evidence>
<keyword evidence="8 11" id="KW-0570">Pentose shunt</keyword>
<comment type="subcellular location">
    <subcellularLocation>
        <location evidence="2 11">Cytoplasm</location>
    </subcellularLocation>
</comment>
<dbReference type="GO" id="GO:0004801">
    <property type="term" value="F:transaldolase activity"/>
    <property type="evidence" value="ECO:0007669"/>
    <property type="project" value="UniProtKB-EC"/>
</dbReference>
<keyword evidence="13" id="KW-1185">Reference proteome</keyword>
<evidence type="ECO:0000313" key="12">
    <source>
        <dbReference type="EMBL" id="MBZ7987210.1"/>
    </source>
</evidence>
<comment type="function">
    <text evidence="1 11">Transaldolase is important for the balance of metabolites in the pentose-phosphate pathway.</text>
</comment>
<evidence type="ECO:0000256" key="2">
    <source>
        <dbReference type="ARBA" id="ARBA00004496"/>
    </source>
</evidence>
<organism evidence="12 13">
    <name type="scientific">Campylobacter canadensis</name>
    <dbReference type="NCBI Taxonomy" id="449520"/>
    <lineage>
        <taxon>Bacteria</taxon>
        <taxon>Pseudomonadati</taxon>
        <taxon>Campylobacterota</taxon>
        <taxon>Epsilonproteobacteria</taxon>
        <taxon>Campylobacterales</taxon>
        <taxon>Campylobacteraceae</taxon>
        <taxon>Campylobacter</taxon>
    </lineage>
</organism>
<dbReference type="SUPFAM" id="SSF51569">
    <property type="entry name" value="Aldolase"/>
    <property type="match status" value="1"/>
</dbReference>
<dbReference type="Proteomes" id="UP000786183">
    <property type="component" value="Unassembled WGS sequence"/>
</dbReference>
<comment type="caution">
    <text evidence="12">The sequence shown here is derived from an EMBL/GenBank/DDBJ whole genome shotgun (WGS) entry which is preliminary data.</text>
</comment>
<keyword evidence="9 11" id="KW-0704">Schiff base</keyword>
<keyword evidence="7 11" id="KW-0808">Transferase</keyword>
<evidence type="ECO:0000256" key="1">
    <source>
        <dbReference type="ARBA" id="ARBA00003518"/>
    </source>
</evidence>
<accession>A0ABS7WR19</accession>
<dbReference type="InterPro" id="IPR001585">
    <property type="entry name" value="TAL/FSA"/>
</dbReference>
<evidence type="ECO:0000256" key="8">
    <source>
        <dbReference type="ARBA" id="ARBA00023126"/>
    </source>
</evidence>
<dbReference type="HAMAP" id="MF_00493">
    <property type="entry name" value="Transaldolase_2"/>
    <property type="match status" value="1"/>
</dbReference>
<dbReference type="InterPro" id="IPR018225">
    <property type="entry name" value="Transaldolase_AS"/>
</dbReference>
<dbReference type="PIRSF" id="PIRSF036915">
    <property type="entry name" value="Trnald_Bac_Plnt"/>
    <property type="match status" value="1"/>
</dbReference>
<proteinExistence type="inferred from homology"/>
<keyword evidence="6 11" id="KW-0963">Cytoplasm</keyword>
<comment type="similarity">
    <text evidence="4 11">Belongs to the transaldolase family. Type 2 subfamily.</text>
</comment>
<dbReference type="PROSITE" id="PS01054">
    <property type="entry name" value="TRANSALDOLASE_1"/>
    <property type="match status" value="1"/>
</dbReference>
<evidence type="ECO:0000256" key="4">
    <source>
        <dbReference type="ARBA" id="ARBA00008426"/>
    </source>
</evidence>
<dbReference type="InterPro" id="IPR004732">
    <property type="entry name" value="Transaldolase_2"/>
</dbReference>
<evidence type="ECO:0000256" key="7">
    <source>
        <dbReference type="ARBA" id="ARBA00022679"/>
    </source>
</evidence>
<evidence type="ECO:0000256" key="3">
    <source>
        <dbReference type="ARBA" id="ARBA00004857"/>
    </source>
</evidence>
<comment type="catalytic activity">
    <reaction evidence="10 11">
        <text>D-sedoheptulose 7-phosphate + D-glyceraldehyde 3-phosphate = D-erythrose 4-phosphate + beta-D-fructose 6-phosphate</text>
        <dbReference type="Rhea" id="RHEA:17053"/>
        <dbReference type="ChEBI" id="CHEBI:16897"/>
        <dbReference type="ChEBI" id="CHEBI:57483"/>
        <dbReference type="ChEBI" id="CHEBI:57634"/>
        <dbReference type="ChEBI" id="CHEBI:59776"/>
        <dbReference type="EC" id="2.2.1.2"/>
    </reaction>
</comment>
<dbReference type="NCBIfam" id="NF003026">
    <property type="entry name" value="PRK03903.1"/>
    <property type="match status" value="1"/>
</dbReference>
<evidence type="ECO:0000256" key="10">
    <source>
        <dbReference type="ARBA" id="ARBA00048810"/>
    </source>
</evidence>
<dbReference type="EMBL" id="JACGBB010000005">
    <property type="protein sequence ID" value="MBZ7987210.1"/>
    <property type="molecule type" value="Genomic_DNA"/>
</dbReference>
<name>A0ABS7WR19_9BACT</name>
<dbReference type="Gene3D" id="3.20.20.70">
    <property type="entry name" value="Aldolase class I"/>
    <property type="match status" value="1"/>
</dbReference>
<dbReference type="PANTHER" id="PTHR10683">
    <property type="entry name" value="TRANSALDOLASE"/>
    <property type="match status" value="1"/>
</dbReference>
<protein>
    <recommendedName>
        <fullName evidence="5 11">Transaldolase</fullName>
        <ecNumber evidence="5 11">2.2.1.2</ecNumber>
    </recommendedName>
</protein>
<evidence type="ECO:0000313" key="13">
    <source>
        <dbReference type="Proteomes" id="UP000786183"/>
    </source>
</evidence>
<dbReference type="Pfam" id="PF00923">
    <property type="entry name" value="TAL_FSA"/>
    <property type="match status" value="1"/>
</dbReference>
<evidence type="ECO:0000256" key="9">
    <source>
        <dbReference type="ARBA" id="ARBA00023270"/>
    </source>
</evidence>
<sequence length="314" mass="35139">MKAKYSIWCDFIENSFLDNEFIQLLRADKFCGATSNPSIFKNAISTSAYYKNKISQLNIKDKKELFLFLALEDIKKAAKKMAYLYKKDNNDGFISYELEPTLCDNAAASIAQGLRIANLVNMPNLMIKVPATKAGYEVMYTLAAHGISINATLIFSQEQAKACNDAISSGIKKSKSNNKGVVSIFVSRLDAALNYKYSQKNQIGIQNAIYCANSVKDENVRALFASTGVKSKDLNKDYYLEELAFLNTINTAPLDAILAYKNKKSPIALTSEEKAKEFIFKTLSIEEYNQACKKLLNDGLEQFNKAYDDILNIL</sequence>